<evidence type="ECO:0000313" key="6">
    <source>
        <dbReference type="Proteomes" id="UP000471490"/>
    </source>
</evidence>
<dbReference type="Proteomes" id="UP000309937">
    <property type="component" value="Unassembled WGS sequence"/>
</dbReference>
<proteinExistence type="predicted"/>
<dbReference type="Proteomes" id="UP000250780">
    <property type="component" value="Unassembled WGS sequence"/>
</dbReference>
<protein>
    <submittedName>
        <fullName evidence="2">Putative phage regulatory protein</fullName>
    </submittedName>
    <submittedName>
        <fullName evidence="1">Rha family transcriptional regulator</fullName>
    </submittedName>
</protein>
<reference evidence="1 6" key="3">
    <citation type="journal article" date="2020" name="Int. J. Nanomedicine">
        <title>Consequences Of Long-Term Bacteria's Exposure To Silver Nanoformulations With Different PhysicoChemical Properties.</title>
        <authorList>
            <person name="Kedziora A."/>
            <person name="Wernecki M."/>
            <person name="Korzekwa K."/>
            <person name="Speruda M."/>
            <person name="Gerasymchuk Y."/>
            <person name="Lukowiak A."/>
            <person name="Bugla-Ploskonska G."/>
        </authorList>
    </citation>
    <scope>NUCLEOTIDE SEQUENCE [LARGE SCALE GENOMIC DNA]</scope>
    <source>
        <strain evidence="1 6">ATCC 11230</strain>
    </source>
</reference>
<dbReference type="AlphaFoldDB" id="A0A0K3WF67"/>
<dbReference type="RefSeq" id="WP_000063849.1">
    <property type="nucleotide sequence ID" value="NZ_AP018395.1"/>
</dbReference>
<organism evidence="1 6">
    <name type="scientific">Escherichia coli</name>
    <dbReference type="NCBI Taxonomy" id="562"/>
    <lineage>
        <taxon>Bacteria</taxon>
        <taxon>Pseudomonadati</taxon>
        <taxon>Pseudomonadota</taxon>
        <taxon>Gammaproteobacteria</taxon>
        <taxon>Enterobacterales</taxon>
        <taxon>Enterobacteriaceae</taxon>
        <taxon>Escherichia</taxon>
    </lineage>
</organism>
<dbReference type="Proteomes" id="UP000471490">
    <property type="component" value="Unassembled WGS sequence"/>
</dbReference>
<dbReference type="EMBL" id="RRGJ01000051">
    <property type="protein sequence ID" value="TJQ08877.1"/>
    <property type="molecule type" value="Genomic_DNA"/>
</dbReference>
<evidence type="ECO:0000313" key="5">
    <source>
        <dbReference type="Proteomes" id="UP000309937"/>
    </source>
</evidence>
<evidence type="ECO:0000313" key="2">
    <source>
        <dbReference type="EMBL" id="SPX16901.1"/>
    </source>
</evidence>
<reference evidence="2 4" key="1">
    <citation type="submission" date="2018-06" db="EMBL/GenBank/DDBJ databases">
        <authorList>
            <consortium name="Pathogen Informatics"/>
            <person name="Doyle S."/>
        </authorList>
    </citation>
    <scope>NUCLEOTIDE SEQUENCE [LARGE SCALE GENOMIC DNA]</scope>
    <source>
        <strain evidence="2 4">NCTC9073</strain>
    </source>
</reference>
<evidence type="ECO:0000313" key="4">
    <source>
        <dbReference type="Proteomes" id="UP000250780"/>
    </source>
</evidence>
<accession>A0A0K3WF67</accession>
<dbReference type="EMBL" id="UASD01000009">
    <property type="protein sequence ID" value="SPX16901.1"/>
    <property type="molecule type" value="Genomic_DNA"/>
</dbReference>
<reference evidence="3 5" key="2">
    <citation type="submission" date="2018-12" db="EMBL/GenBank/DDBJ databases">
        <title>Food and Water Safety Consortium.</title>
        <authorList>
            <person name="Tyson S."/>
            <person name="Peterson C.-L."/>
            <person name="Olson A."/>
            <person name="Tyler S."/>
            <person name="Cabral J."/>
            <person name="Lynch T."/>
            <person name="Knox N."/>
            <person name="Van Domselaar G."/>
            <person name="Graham M."/>
        </authorList>
    </citation>
    <scope>NUCLEOTIDE SEQUENCE [LARGE SCALE GENOMIC DNA]</scope>
    <source>
        <strain evidence="3 5">FWSEC0118</strain>
    </source>
</reference>
<sequence>MSNDISIRVPKVMATPAEFAEWEGRSRGSVYQMIHNGKLAKFLERKEKPKDRVCIRYLEYKKEQVRKNMGQSNFNFNVIVGD</sequence>
<name>A0A0K3WF67_ECOLX</name>
<dbReference type="EMBL" id="VLTB01000517">
    <property type="protein sequence ID" value="NDR95404.1"/>
    <property type="molecule type" value="Genomic_DNA"/>
</dbReference>
<evidence type="ECO:0000313" key="3">
    <source>
        <dbReference type="EMBL" id="TJQ08877.1"/>
    </source>
</evidence>
<evidence type="ECO:0000313" key="1">
    <source>
        <dbReference type="EMBL" id="NDR95404.1"/>
    </source>
</evidence>
<gene>
    <name evidence="3" type="ORF">C9Z68_22700</name>
    <name evidence="1" type="ORF">FPI65_30205</name>
    <name evidence="2" type="ORF">NCTC9073_04698</name>
</gene>